<dbReference type="Proteomes" id="UP000237082">
    <property type="component" value="Unassembled WGS sequence"/>
</dbReference>
<dbReference type="PANTHER" id="PTHR32347:SF23">
    <property type="entry name" value="BLL5650 PROTEIN"/>
    <property type="match status" value="1"/>
</dbReference>
<keyword evidence="5" id="KW-0812">Transmembrane</keyword>
<comment type="similarity">
    <text evidence="2">Belongs to the membrane fusion protein (MFP) (TC 8.A.1) family.</text>
</comment>
<keyword evidence="8" id="KW-1185">Reference proteome</keyword>
<evidence type="ECO:0000259" key="6">
    <source>
        <dbReference type="Pfam" id="PF25967"/>
    </source>
</evidence>
<gene>
    <name evidence="7" type="ORF">C2I19_09795</name>
</gene>
<dbReference type="AlphaFoldDB" id="A0A2S5DG98"/>
<dbReference type="Gene3D" id="2.40.420.20">
    <property type="match status" value="1"/>
</dbReference>
<evidence type="ECO:0000256" key="2">
    <source>
        <dbReference type="ARBA" id="ARBA00009477"/>
    </source>
</evidence>
<evidence type="ECO:0000256" key="3">
    <source>
        <dbReference type="ARBA" id="ARBA00023054"/>
    </source>
</evidence>
<keyword evidence="5" id="KW-1133">Transmembrane helix</keyword>
<sequence>MPGHDAAERAAVPGLPCGTRRHACGGPSGGAAAGAACVLAGGSGGMSEARAEAPVSGAAMDEAVARKRWSRGRVIGLAALAAAMAGGLGWWAWQPSGLRVAAGELQIATVAQGSFSDEVILRATVQPAQSVLLDLVEGGRVDEVLAHDGDKVKAGQVLLRLSNPQRQLDLLARKSDLAQQYANLSSTREQLEATRSDYRRRLSDLALKLKQQERQYKRDAALAAQGFISTAALEDSRDRLQQYRDDYRDERQSQANELGIKETALRQMQQAQDELSRGTRMAADTLAALSLRAPMDGQLTNFTAQVGSSLKPGDRAGRVDSLGRYKLTAQVDEFYLARTRRGQRAAIELDGGKTVDATVSNINPQVQDGHFQVELQFGAQPAASLNAGQGLDGRLTLGRPAQGLVVPNGAFVNDTGGNWVMALSADGSHAERRAIRIGRRSQTQLEILDGLKAGERVIVSSYSAFGKYTRLTLQQQ</sequence>
<evidence type="ECO:0000313" key="7">
    <source>
        <dbReference type="EMBL" id="POZ62110.1"/>
    </source>
</evidence>
<evidence type="ECO:0000256" key="1">
    <source>
        <dbReference type="ARBA" id="ARBA00004196"/>
    </source>
</evidence>
<dbReference type="InterPro" id="IPR006143">
    <property type="entry name" value="RND_pump_MFP"/>
</dbReference>
<dbReference type="GO" id="GO:0030313">
    <property type="term" value="C:cell envelope"/>
    <property type="evidence" value="ECO:0007669"/>
    <property type="project" value="UniProtKB-SubCell"/>
</dbReference>
<evidence type="ECO:0000313" key="8">
    <source>
        <dbReference type="Proteomes" id="UP000237082"/>
    </source>
</evidence>
<proteinExistence type="inferred from homology"/>
<evidence type="ECO:0000256" key="5">
    <source>
        <dbReference type="SAM" id="Phobius"/>
    </source>
</evidence>
<accession>A0A2S5DG98</accession>
<protein>
    <submittedName>
        <fullName evidence="7">Efflux transporter periplasmic adaptor subunit</fullName>
    </submittedName>
</protein>
<dbReference type="Gene3D" id="2.40.30.170">
    <property type="match status" value="1"/>
</dbReference>
<reference evidence="8" key="1">
    <citation type="submission" date="2018-02" db="EMBL/GenBank/DDBJ databases">
        <authorList>
            <person name="O'Hara-Hanley K."/>
            <person name="Soby S."/>
        </authorList>
    </citation>
    <scope>NUCLEOTIDE SEQUENCE [LARGE SCALE GENOMIC DNA]</scope>
    <source>
        <strain evidence="8">MWU14-2602</strain>
    </source>
</reference>
<dbReference type="NCBIfam" id="TIGR01730">
    <property type="entry name" value="RND_mfp"/>
    <property type="match status" value="1"/>
</dbReference>
<keyword evidence="3 4" id="KW-0175">Coiled coil</keyword>
<dbReference type="EMBL" id="PQWB01000036">
    <property type="protein sequence ID" value="POZ62110.1"/>
    <property type="molecule type" value="Genomic_DNA"/>
</dbReference>
<dbReference type="InterPro" id="IPR058627">
    <property type="entry name" value="MdtA-like_C"/>
</dbReference>
<dbReference type="Pfam" id="PF25967">
    <property type="entry name" value="RND-MFP_C"/>
    <property type="match status" value="1"/>
</dbReference>
<dbReference type="PANTHER" id="PTHR32347">
    <property type="entry name" value="EFFLUX SYSTEM COMPONENT YKNX-RELATED"/>
    <property type="match status" value="1"/>
</dbReference>
<organism evidence="7 8">
    <name type="scientific">Chromobacterium alticapitis</name>
    <dbReference type="NCBI Taxonomy" id="2073169"/>
    <lineage>
        <taxon>Bacteria</taxon>
        <taxon>Pseudomonadati</taxon>
        <taxon>Pseudomonadota</taxon>
        <taxon>Betaproteobacteria</taxon>
        <taxon>Neisseriales</taxon>
        <taxon>Chromobacteriaceae</taxon>
        <taxon>Chromobacterium</taxon>
    </lineage>
</organism>
<comment type="caution">
    <text evidence="7">The sequence shown here is derived from an EMBL/GenBank/DDBJ whole genome shotgun (WGS) entry which is preliminary data.</text>
</comment>
<comment type="subcellular location">
    <subcellularLocation>
        <location evidence="1">Cell envelope</location>
    </subcellularLocation>
</comment>
<dbReference type="GO" id="GO:0022857">
    <property type="term" value="F:transmembrane transporter activity"/>
    <property type="evidence" value="ECO:0007669"/>
    <property type="project" value="InterPro"/>
</dbReference>
<dbReference type="Gene3D" id="2.40.50.100">
    <property type="match status" value="1"/>
</dbReference>
<keyword evidence="5" id="KW-0472">Membrane</keyword>
<dbReference type="GO" id="GO:0016020">
    <property type="term" value="C:membrane"/>
    <property type="evidence" value="ECO:0007669"/>
    <property type="project" value="InterPro"/>
</dbReference>
<feature type="transmembrane region" description="Helical" evidence="5">
    <location>
        <begin position="74"/>
        <end position="93"/>
    </location>
</feature>
<dbReference type="InterPro" id="IPR050465">
    <property type="entry name" value="UPF0194_transport"/>
</dbReference>
<feature type="domain" description="Multidrug resistance protein MdtA-like C-terminal permuted SH3" evidence="6">
    <location>
        <begin position="404"/>
        <end position="460"/>
    </location>
</feature>
<feature type="coiled-coil region" evidence="4">
    <location>
        <begin position="174"/>
        <end position="281"/>
    </location>
</feature>
<name>A0A2S5DG98_9NEIS</name>
<evidence type="ECO:0000256" key="4">
    <source>
        <dbReference type="SAM" id="Coils"/>
    </source>
</evidence>